<name>A0AAD6LGZ1_9ROSI</name>
<keyword evidence="2" id="KW-1185">Reference proteome</keyword>
<comment type="caution">
    <text evidence="1">The sequence shown here is derived from an EMBL/GenBank/DDBJ whole genome shotgun (WGS) entry which is preliminary data.</text>
</comment>
<reference evidence="1" key="1">
    <citation type="journal article" date="2023" name="Mol. Ecol. Resour.">
        <title>Chromosome-level genome assembly of a triploid poplar Populus alba 'Berolinensis'.</title>
        <authorList>
            <person name="Chen S."/>
            <person name="Yu Y."/>
            <person name="Wang X."/>
            <person name="Wang S."/>
            <person name="Zhang T."/>
            <person name="Zhou Y."/>
            <person name="He R."/>
            <person name="Meng N."/>
            <person name="Wang Y."/>
            <person name="Liu W."/>
            <person name="Liu Z."/>
            <person name="Liu J."/>
            <person name="Guo Q."/>
            <person name="Huang H."/>
            <person name="Sederoff R.R."/>
            <person name="Wang G."/>
            <person name="Qu G."/>
            <person name="Chen S."/>
        </authorList>
    </citation>
    <scope>NUCLEOTIDE SEQUENCE</scope>
    <source>
        <strain evidence="1">SC-2020</strain>
    </source>
</reference>
<evidence type="ECO:0000313" key="1">
    <source>
        <dbReference type="EMBL" id="KAJ6960420.1"/>
    </source>
</evidence>
<evidence type="ECO:0000313" key="2">
    <source>
        <dbReference type="Proteomes" id="UP001164929"/>
    </source>
</evidence>
<dbReference type="AlphaFoldDB" id="A0AAD6LGZ1"/>
<gene>
    <name evidence="1" type="ORF">NC653_038451</name>
</gene>
<proteinExistence type="predicted"/>
<sequence length="121" mass="13673">MKLKKEERPFLLTGKMFLRIIDKSNLMCWNATYLGHLAIQLGQAPIIVRGTNYHVLLLVPHNGGAKISHLFSETCNWCKTFSSIFVAYCLHLVHLFTVTTPPLNKGPFHLIASSPPWKGSR</sequence>
<dbReference type="EMBL" id="JAQIZT010000017">
    <property type="protein sequence ID" value="KAJ6960420.1"/>
    <property type="molecule type" value="Genomic_DNA"/>
</dbReference>
<organism evidence="1 2">
    <name type="scientific">Populus alba x Populus x berolinensis</name>
    <dbReference type="NCBI Taxonomy" id="444605"/>
    <lineage>
        <taxon>Eukaryota</taxon>
        <taxon>Viridiplantae</taxon>
        <taxon>Streptophyta</taxon>
        <taxon>Embryophyta</taxon>
        <taxon>Tracheophyta</taxon>
        <taxon>Spermatophyta</taxon>
        <taxon>Magnoliopsida</taxon>
        <taxon>eudicotyledons</taxon>
        <taxon>Gunneridae</taxon>
        <taxon>Pentapetalae</taxon>
        <taxon>rosids</taxon>
        <taxon>fabids</taxon>
        <taxon>Malpighiales</taxon>
        <taxon>Salicaceae</taxon>
        <taxon>Saliceae</taxon>
        <taxon>Populus</taxon>
    </lineage>
</organism>
<protein>
    <submittedName>
        <fullName evidence="1">Uncharacterized protein</fullName>
    </submittedName>
</protein>
<accession>A0AAD6LGZ1</accession>
<dbReference type="Proteomes" id="UP001164929">
    <property type="component" value="Chromosome 17"/>
</dbReference>